<feature type="compositionally biased region" description="Low complexity" evidence="24">
    <location>
        <begin position="995"/>
        <end position="1019"/>
    </location>
</feature>
<feature type="region of interest" description="Disordered" evidence="24">
    <location>
        <begin position="916"/>
        <end position="1031"/>
    </location>
</feature>
<dbReference type="FunFam" id="3.40.50.410:FF:000051">
    <property type="entry name" value="Collagen type XXVIII alpha 1 chain"/>
    <property type="match status" value="1"/>
</dbReference>
<evidence type="ECO:0000256" key="4">
    <source>
        <dbReference type="ARBA" id="ARBA00004586"/>
    </source>
</evidence>
<keyword evidence="12" id="KW-0256">Endoplasmic reticulum</keyword>
<dbReference type="STRING" id="84645.A0A498NTJ7"/>
<dbReference type="PROSITE" id="PS00280">
    <property type="entry name" value="BPTI_KUNITZ_1"/>
    <property type="match status" value="1"/>
</dbReference>
<dbReference type="SMART" id="SM00225">
    <property type="entry name" value="BTB"/>
    <property type="match status" value="1"/>
</dbReference>
<comment type="similarity">
    <text evidence="22">Belongs to the VWA-containing collagen family.</text>
</comment>
<sequence length="1664" mass="177778">MRACGRSCITPETLEEIETTDNEDCHLDLAFLVDSSESAKDSHVQEKRFVTDLINWIQNVRLQTGQVLSFRAAVFQYSSHVIIEQSFKDWKGVPTFQDHIGPMPYIGHGTYTTYAITNLTRIYLEESDRGTVKVAILLYDGKSHPKNPDIVSALADAKNQGIKFFTVGFTSAANMEQLRLLASPSTARYVHNLQDKGVLDKIGKEITEVANEVCPLSPNCTCEKGERGPSGPAGKPGYKGEKGERGECGTPGVKGDRGPEGPVGVRGSRGLQGVPGPNGDIGPEGLPGKKGERGFPGPPGIQGETGIGLPGPKGDMGFQGRVGPPGPPGLGEPGVPGPQGPQGVPGEKGPPGEGLPGSKGERGLEGLKGPRGPAGPGIKGDKGDFGPPGLPGPVGFPGVGIQGEKGDQGLPGEIGAPGQRGAGEPGAKGEPGSPGLSGLPGLPGEDGAPGQKGDQGQRGIRGLAGPPGIAGPSGSKGEPGTPGRLGLPGLPGRAITGPKGEVGPPGPFGPVGETGYGLPGPKGDRGDPGPPGLSGPKGDGYPGPSGLPGLPGPPGEPGPEGIGIPGPKGDIGFRGLPGPSGPPGEGVQGLPGNMGRPGPPGPTGPPGQGLQGPKGDQGSQGVSGPRGSPGEGMPGSKGDRGAQGERGVKGVKGDMGDPGIPGQAGRPGIKGESGLTREDIIRMIREICGCGVRCEDTPMELVFVIDSSESVGPENFKIIKDFVIALVDRLTVGLDATRVGLVLYSLEAQLEFSLARYMTKEDVKQAISRVHYIGEGTYTGSAIRKATQEAFYSTRTGVKKVAIVITDGQTDKREPVKLEIAVREAHAANIEMYALGISDPTHKEFLQELNLIASDPDSEHMFRIDDFNTLPALESKLVNHLCKDETGSLIFNRIIGFKNEYGNNGNHISGNSGYSYGTNVNEGHRENTGTHSRTNTVLHESGREDTFAPTAGPDVNEGVERETEPETPDTNTSEQSSSRGNTPTVTGTSTHHRPSSGTASSSSSTTSSSTSTTVNPSTSVQYIPAPRPPLPKEVVSVDPRCELLLDQGPCRDYNIRWYYDRQANACAQFWYGGCDGNRNRFDTEEECKKTCVVVRAAIKEELRLFQSTLLQDGLKELLNENKFVDCTLKIGDRSFPCHRLIMAACSPYFRELFFSEDGKEKESGKEVVLDDVDPNIMDMIIQYLYSAEIDLTDDNVQEIFAVANRFQIPSVFTVCVNYLQKKLSLSNCLAVFRLGLVLGVPRLAIAARDFIADRFETVAAEEEFLQLAPHELLALIGGDTLNVEKEEVVFESVMKWVRSDKAKRAKSLSEVFECIRFRLLPEKYFREKVETDDIIKADPELLKKLQVVKDAFGGKLPEKKPKDKKEGEVNGEAGAEEEEELLPGYLNDNRRLGMYGRDLILMINDTAAVAYDVAENECFLAAMAEQVPKNHVSLCTKKNQLFIIGGLFVDEESKETPLQCYFYQLDSIAADWRAMPPMPSPRCLFSLGESENLLFAIAGKDLQTNESLDSVMCYDTDKALNKMFVYNHKQSEWRELAAMKTPRAMFGAVVHKGKIIVAGGVNEDGLTALSEAYDFGTNKWDAFTEFPQERSSVNLVSSGGNLFAIGGFAIVELEDKNIGPSEITDVWQYEDDKKSWSGMLREMRYASGSSCVGMRLNAARMPKL</sequence>
<evidence type="ECO:0000256" key="24">
    <source>
        <dbReference type="SAM" id="MobiDB-lite"/>
    </source>
</evidence>
<keyword evidence="18" id="KW-0472">Membrane</keyword>
<evidence type="ECO:0000256" key="23">
    <source>
        <dbReference type="ARBA" id="ARBA00070674"/>
    </source>
</evidence>
<dbReference type="Pfam" id="PF00014">
    <property type="entry name" value="Kunitz_BPTI"/>
    <property type="match status" value="1"/>
</dbReference>
<evidence type="ECO:0000256" key="3">
    <source>
        <dbReference type="ARBA" id="ARBA00004449"/>
    </source>
</evidence>
<comment type="caution">
    <text evidence="28">The sequence shown here is derived from an EMBL/GenBank/DDBJ whole genome shotgun (WGS) entry which is preliminary data.</text>
</comment>
<dbReference type="GO" id="GO:0004867">
    <property type="term" value="F:serine-type endopeptidase inhibitor activity"/>
    <property type="evidence" value="ECO:0007669"/>
    <property type="project" value="UniProtKB-KW"/>
</dbReference>
<dbReference type="PANTHER" id="PTHR24412">
    <property type="entry name" value="KELCH PROTEIN"/>
    <property type="match status" value="1"/>
</dbReference>
<dbReference type="Pfam" id="PF00651">
    <property type="entry name" value="BTB"/>
    <property type="match status" value="1"/>
</dbReference>
<dbReference type="SMART" id="SM00327">
    <property type="entry name" value="VWA"/>
    <property type="match status" value="2"/>
</dbReference>
<dbReference type="CDD" id="cd18517">
    <property type="entry name" value="BACK_KLHL41_KBTBD10"/>
    <property type="match status" value="1"/>
</dbReference>
<dbReference type="FunFam" id="4.10.410.10:FF:000045">
    <property type="entry name" value="Collagen type XXVIII alpha 1 a"/>
    <property type="match status" value="1"/>
</dbReference>
<keyword evidence="17 28" id="KW-0176">Collagen</keyword>
<dbReference type="Gene3D" id="3.30.710.10">
    <property type="entry name" value="Potassium Channel Kv1.1, Chain A"/>
    <property type="match status" value="1"/>
</dbReference>
<dbReference type="InterPro" id="IPR011705">
    <property type="entry name" value="BACK"/>
</dbReference>
<evidence type="ECO:0000256" key="21">
    <source>
        <dbReference type="ARBA" id="ARBA00058139"/>
    </source>
</evidence>
<feature type="compositionally biased region" description="Low complexity" evidence="24">
    <location>
        <begin position="458"/>
        <end position="502"/>
    </location>
</feature>
<keyword evidence="10" id="KW-0732">Signal</keyword>
<accession>A0A498NTJ7</accession>
<feature type="compositionally biased region" description="Basic and acidic residues" evidence="24">
    <location>
        <begin position="238"/>
        <end position="247"/>
    </location>
</feature>
<evidence type="ECO:0000256" key="17">
    <source>
        <dbReference type="ARBA" id="ARBA00023119"/>
    </source>
</evidence>
<evidence type="ECO:0000256" key="9">
    <source>
        <dbReference type="ARBA" id="ARBA00022690"/>
    </source>
</evidence>
<evidence type="ECO:0000256" key="8">
    <source>
        <dbReference type="ARBA" id="ARBA00022530"/>
    </source>
</evidence>
<feature type="compositionally biased region" description="Pro residues" evidence="24">
    <location>
        <begin position="324"/>
        <end position="339"/>
    </location>
</feature>
<dbReference type="GO" id="GO:0007155">
    <property type="term" value="P:cell adhesion"/>
    <property type="evidence" value="ECO:0007669"/>
    <property type="project" value="UniProtKB-KW"/>
</dbReference>
<evidence type="ECO:0000256" key="16">
    <source>
        <dbReference type="ARBA" id="ARBA00022951"/>
    </source>
</evidence>
<dbReference type="PROSITE" id="PS50097">
    <property type="entry name" value="BTB"/>
    <property type="match status" value="1"/>
</dbReference>
<feature type="compositionally biased region" description="Polar residues" evidence="24">
    <location>
        <begin position="929"/>
        <end position="938"/>
    </location>
</feature>
<feature type="region of interest" description="Disordered" evidence="24">
    <location>
        <begin position="1356"/>
        <end position="1375"/>
    </location>
</feature>
<feature type="compositionally biased region" description="Low complexity" evidence="24">
    <location>
        <begin position="567"/>
        <end position="577"/>
    </location>
</feature>
<feature type="compositionally biased region" description="Low complexity" evidence="24">
    <location>
        <begin position="428"/>
        <end position="445"/>
    </location>
</feature>
<keyword evidence="6" id="KW-0963">Cytoplasm</keyword>
<reference evidence="28 29" key="1">
    <citation type="submission" date="2018-03" db="EMBL/GenBank/DDBJ databases">
        <title>Draft genome sequence of Rohu Carp (Labeo rohita).</title>
        <authorList>
            <person name="Das P."/>
            <person name="Kushwaha B."/>
            <person name="Joshi C.G."/>
            <person name="Kumar D."/>
            <person name="Nagpure N.S."/>
            <person name="Sahoo L."/>
            <person name="Das S.P."/>
            <person name="Bit A."/>
            <person name="Patnaik S."/>
            <person name="Meher P.K."/>
            <person name="Jayasankar P."/>
            <person name="Koringa P.G."/>
            <person name="Patel N.V."/>
            <person name="Hinsu A.T."/>
            <person name="Kumar R."/>
            <person name="Pandey M."/>
            <person name="Agarwal S."/>
            <person name="Srivastava S."/>
            <person name="Singh M."/>
            <person name="Iquebal M.A."/>
            <person name="Jaiswal S."/>
            <person name="Angadi U.B."/>
            <person name="Kumar N."/>
            <person name="Raza M."/>
            <person name="Shah T.M."/>
            <person name="Rai A."/>
            <person name="Jena J.K."/>
        </authorList>
    </citation>
    <scope>NUCLEOTIDE SEQUENCE [LARGE SCALE GENOMIC DNA]</scope>
    <source>
        <strain evidence="28">DASCIFA01</strain>
        <tissue evidence="28">Testis</tissue>
    </source>
</reference>
<evidence type="ECO:0000259" key="26">
    <source>
        <dbReference type="PROSITE" id="PS50234"/>
    </source>
</evidence>
<dbReference type="FunFam" id="1.25.40.420:FF:000001">
    <property type="entry name" value="Kelch-like family member 12"/>
    <property type="match status" value="1"/>
</dbReference>
<feature type="region of interest" description="Disordered" evidence="24">
    <location>
        <begin position="223"/>
        <end position="672"/>
    </location>
</feature>
<evidence type="ECO:0000313" key="28">
    <source>
        <dbReference type="EMBL" id="RXN34817.1"/>
    </source>
</evidence>
<evidence type="ECO:0000256" key="7">
    <source>
        <dbReference type="ARBA" id="ARBA00022525"/>
    </source>
</evidence>
<dbReference type="InterPro" id="IPR002035">
    <property type="entry name" value="VWF_A"/>
</dbReference>
<dbReference type="InterPro" id="IPR015915">
    <property type="entry name" value="Kelch-typ_b-propeller"/>
</dbReference>
<dbReference type="GO" id="GO:0005604">
    <property type="term" value="C:basement membrane"/>
    <property type="evidence" value="ECO:0007669"/>
    <property type="project" value="UniProtKB-SubCell"/>
</dbReference>
<evidence type="ECO:0000256" key="10">
    <source>
        <dbReference type="ARBA" id="ARBA00022729"/>
    </source>
</evidence>
<evidence type="ECO:0000256" key="19">
    <source>
        <dbReference type="ARBA" id="ARBA00023157"/>
    </source>
</evidence>
<dbReference type="PROSITE" id="PS50234">
    <property type="entry name" value="VWFA"/>
    <property type="match status" value="2"/>
</dbReference>
<dbReference type="Proteomes" id="UP000290572">
    <property type="component" value="Unassembled WGS sequence"/>
</dbReference>
<keyword evidence="7" id="KW-0964">Secreted</keyword>
<feature type="domain" description="BTB" evidence="25">
    <location>
        <begin position="1124"/>
        <end position="1193"/>
    </location>
</feature>
<keyword evidence="15" id="KW-0722">Serine protease inhibitor</keyword>
<dbReference type="GO" id="GO:0033017">
    <property type="term" value="C:sarcoplasmic reticulum membrane"/>
    <property type="evidence" value="ECO:0007669"/>
    <property type="project" value="UniProtKB-SubCell"/>
</dbReference>
<dbReference type="Gene3D" id="4.10.410.10">
    <property type="entry name" value="Pancreatic trypsin inhibitor Kunitz domain"/>
    <property type="match status" value="1"/>
</dbReference>
<dbReference type="InterPro" id="IPR011333">
    <property type="entry name" value="SKP1/BTB/POZ_sf"/>
</dbReference>
<dbReference type="Gene3D" id="2.120.10.80">
    <property type="entry name" value="Kelch-type beta propeller"/>
    <property type="match status" value="2"/>
</dbReference>
<dbReference type="Gene3D" id="3.40.50.410">
    <property type="entry name" value="von Willebrand factor, type A domain"/>
    <property type="match status" value="2"/>
</dbReference>
<dbReference type="SMART" id="SM00612">
    <property type="entry name" value="Kelch"/>
    <property type="match status" value="3"/>
</dbReference>
<evidence type="ECO:0000256" key="18">
    <source>
        <dbReference type="ARBA" id="ARBA00023136"/>
    </source>
</evidence>
<evidence type="ECO:0000256" key="22">
    <source>
        <dbReference type="ARBA" id="ARBA00061466"/>
    </source>
</evidence>
<dbReference type="FunFam" id="3.40.50.410:FF:000003">
    <property type="entry name" value="Collagen type VI alpha 3 chain"/>
    <property type="match status" value="1"/>
</dbReference>
<dbReference type="InterPro" id="IPR008160">
    <property type="entry name" value="Collagen"/>
</dbReference>
<dbReference type="InterPro" id="IPR030571">
    <property type="entry name" value="KLHL41_KL41B_BTB_POZ_dom"/>
</dbReference>
<keyword evidence="11" id="KW-0677">Repeat</keyword>
<dbReference type="EMBL" id="QBIY01011164">
    <property type="protein sequence ID" value="RXN34817.1"/>
    <property type="molecule type" value="Genomic_DNA"/>
</dbReference>
<evidence type="ECO:0000256" key="5">
    <source>
        <dbReference type="ARBA" id="ARBA00022441"/>
    </source>
</evidence>
<evidence type="ECO:0007829" key="30">
    <source>
        <dbReference type="PeptideAtlas" id="A0A498NTJ7"/>
    </source>
</evidence>
<keyword evidence="8" id="KW-0272">Extracellular matrix</keyword>
<comment type="function">
    <text evidence="21">May act as a cell-binding protein.</text>
</comment>
<dbReference type="FunFam" id="3.30.710.10:FF:000006">
    <property type="entry name" value="Kelch repeat and BTB domain-containing 6"/>
    <property type="match status" value="1"/>
</dbReference>
<keyword evidence="5" id="KW-0880">Kelch repeat</keyword>
<dbReference type="Pfam" id="PF07707">
    <property type="entry name" value="BACK"/>
    <property type="match status" value="1"/>
</dbReference>
<keyword evidence="30" id="KW-1267">Proteomics identification</keyword>
<evidence type="ECO:0000256" key="11">
    <source>
        <dbReference type="ARBA" id="ARBA00022737"/>
    </source>
</evidence>
<dbReference type="InterPro" id="IPR000210">
    <property type="entry name" value="BTB/POZ_dom"/>
</dbReference>
<feature type="domain" description="VWFA" evidence="26">
    <location>
        <begin position="28"/>
        <end position="206"/>
    </location>
</feature>
<dbReference type="Pfam" id="PF01391">
    <property type="entry name" value="Collagen"/>
    <property type="match status" value="3"/>
</dbReference>
<dbReference type="InterPro" id="IPR036465">
    <property type="entry name" value="vWFA_dom_sf"/>
</dbReference>
<evidence type="ECO:0000259" key="27">
    <source>
        <dbReference type="PROSITE" id="PS50279"/>
    </source>
</evidence>
<evidence type="ECO:0000256" key="2">
    <source>
        <dbReference type="ARBA" id="ARBA00004302"/>
    </source>
</evidence>
<dbReference type="Gene3D" id="1.25.40.420">
    <property type="match status" value="1"/>
</dbReference>
<dbReference type="InterPro" id="IPR006652">
    <property type="entry name" value="Kelch_1"/>
</dbReference>
<keyword evidence="14" id="KW-0130">Cell adhesion</keyword>
<dbReference type="SUPFAM" id="SSF54695">
    <property type="entry name" value="POZ domain"/>
    <property type="match status" value="1"/>
</dbReference>
<dbReference type="CDD" id="cd22628">
    <property type="entry name" value="Kunitz_collagen_alpha1_XXVIII"/>
    <property type="match status" value="1"/>
</dbReference>
<keyword evidence="29" id="KW-1185">Reference proteome</keyword>
<dbReference type="InterPro" id="IPR002223">
    <property type="entry name" value="Kunitz_BPTI"/>
</dbReference>
<evidence type="ECO:0000259" key="25">
    <source>
        <dbReference type="PROSITE" id="PS50097"/>
    </source>
</evidence>
<comment type="subcellular location">
    <subcellularLocation>
        <location evidence="1">Cytoplasm</location>
        <location evidence="1">Cytoskeleton</location>
    </subcellularLocation>
    <subcellularLocation>
        <location evidence="4">Endoplasmic reticulum membrane</location>
    </subcellularLocation>
    <subcellularLocation>
        <location evidence="3">Sarcoplasmic reticulum membrane</location>
    </subcellularLocation>
    <subcellularLocation>
        <location evidence="2">Secreted</location>
        <location evidence="2">Extracellular space</location>
        <location evidence="2">Extracellular matrix</location>
        <location evidence="2">Basement membrane</location>
    </subcellularLocation>
</comment>
<feature type="compositionally biased region" description="Basic and acidic residues" evidence="24">
    <location>
        <begin position="1356"/>
        <end position="1368"/>
    </location>
</feature>
<evidence type="ECO:0000256" key="15">
    <source>
        <dbReference type="ARBA" id="ARBA00022900"/>
    </source>
</evidence>
<keyword evidence="19" id="KW-1015">Disulfide bond</keyword>
<dbReference type="SMART" id="SM00131">
    <property type="entry name" value="KU"/>
    <property type="match status" value="1"/>
</dbReference>
<gene>
    <name evidence="28" type="ORF">ROHU_003951</name>
</gene>
<dbReference type="SUPFAM" id="SSF53300">
    <property type="entry name" value="vWA-like"/>
    <property type="match status" value="2"/>
</dbReference>
<evidence type="ECO:0000256" key="12">
    <source>
        <dbReference type="ARBA" id="ARBA00022824"/>
    </source>
</evidence>
<feature type="compositionally biased region" description="Polar residues" evidence="24">
    <location>
        <begin position="968"/>
        <end position="989"/>
    </location>
</feature>
<keyword evidence="13" id="KW-0084">Basement membrane</keyword>
<dbReference type="SMART" id="SM00875">
    <property type="entry name" value="BACK"/>
    <property type="match status" value="1"/>
</dbReference>
<dbReference type="GO" id="GO:0048741">
    <property type="term" value="P:skeletal muscle fiber development"/>
    <property type="evidence" value="ECO:0007669"/>
    <property type="project" value="UniProtKB-ARBA"/>
</dbReference>
<feature type="domain" description="BPTI/Kunitz inhibitor" evidence="27">
    <location>
        <begin position="1041"/>
        <end position="1091"/>
    </location>
</feature>
<organism evidence="28 29">
    <name type="scientific">Labeo rohita</name>
    <name type="common">Indian major carp</name>
    <name type="synonym">Cyprinus rohita</name>
    <dbReference type="NCBI Taxonomy" id="84645"/>
    <lineage>
        <taxon>Eukaryota</taxon>
        <taxon>Metazoa</taxon>
        <taxon>Chordata</taxon>
        <taxon>Craniata</taxon>
        <taxon>Vertebrata</taxon>
        <taxon>Euteleostomi</taxon>
        <taxon>Actinopterygii</taxon>
        <taxon>Neopterygii</taxon>
        <taxon>Teleostei</taxon>
        <taxon>Ostariophysi</taxon>
        <taxon>Cypriniformes</taxon>
        <taxon>Cyprinidae</taxon>
        <taxon>Labeoninae</taxon>
        <taxon>Labeonini</taxon>
        <taxon>Labeo</taxon>
    </lineage>
</organism>
<dbReference type="GO" id="GO:0005581">
    <property type="term" value="C:collagen trimer"/>
    <property type="evidence" value="ECO:0007669"/>
    <property type="project" value="UniProtKB-KW"/>
</dbReference>
<evidence type="ECO:0000256" key="6">
    <source>
        <dbReference type="ARBA" id="ARBA00022490"/>
    </source>
</evidence>
<evidence type="ECO:0000313" key="29">
    <source>
        <dbReference type="Proteomes" id="UP000290572"/>
    </source>
</evidence>
<dbReference type="CDD" id="cd18341">
    <property type="entry name" value="BTB_POZ_KLHL41_KBTBD10"/>
    <property type="match status" value="1"/>
</dbReference>
<keyword evidence="9" id="KW-0646">Protease inhibitor</keyword>
<dbReference type="SUPFAM" id="SSF117281">
    <property type="entry name" value="Kelch motif"/>
    <property type="match status" value="1"/>
</dbReference>
<dbReference type="InterPro" id="IPR036880">
    <property type="entry name" value="Kunitz_BPTI_sf"/>
</dbReference>
<dbReference type="GO" id="GO:0005856">
    <property type="term" value="C:cytoskeleton"/>
    <property type="evidence" value="ECO:0007669"/>
    <property type="project" value="UniProtKB-SubCell"/>
</dbReference>
<dbReference type="SUPFAM" id="SSF57362">
    <property type="entry name" value="BPTI-like"/>
    <property type="match status" value="1"/>
</dbReference>
<name>A0A498NTJ7_LABRO</name>
<feature type="domain" description="VWFA" evidence="26">
    <location>
        <begin position="700"/>
        <end position="881"/>
    </location>
</feature>
<feature type="compositionally biased region" description="Basic and acidic residues" evidence="24">
    <location>
        <begin position="637"/>
        <end position="655"/>
    </location>
</feature>
<proteinExistence type="evidence at protein level"/>
<evidence type="ECO:0000256" key="14">
    <source>
        <dbReference type="ARBA" id="ARBA00022889"/>
    </source>
</evidence>
<evidence type="ECO:0000256" key="13">
    <source>
        <dbReference type="ARBA" id="ARBA00022869"/>
    </source>
</evidence>
<dbReference type="Pfam" id="PF01344">
    <property type="entry name" value="Kelch_1"/>
    <property type="match status" value="1"/>
</dbReference>
<keyword evidence="20" id="KW-0206">Cytoskeleton</keyword>
<evidence type="ECO:0000256" key="20">
    <source>
        <dbReference type="ARBA" id="ARBA00023212"/>
    </source>
</evidence>
<dbReference type="Pfam" id="PF00092">
    <property type="entry name" value="VWA"/>
    <property type="match status" value="2"/>
</dbReference>
<keyword evidence="16" id="KW-0703">Sarcoplasmic reticulum</keyword>
<dbReference type="PANTHER" id="PTHR24412:SF146">
    <property type="entry name" value="KELCH-LIKE PROTEIN 41"/>
    <property type="match status" value="1"/>
</dbReference>
<dbReference type="PROSITE" id="PS50279">
    <property type="entry name" value="BPTI_KUNITZ_2"/>
    <property type="match status" value="1"/>
</dbReference>
<evidence type="ECO:0000256" key="1">
    <source>
        <dbReference type="ARBA" id="ARBA00004245"/>
    </source>
</evidence>
<dbReference type="InterPro" id="IPR020901">
    <property type="entry name" value="Prtase_inh_Kunz-CS"/>
</dbReference>
<protein>
    <recommendedName>
        <fullName evidence="23">Collagen alpha-1(XXVIII) chain</fullName>
    </recommendedName>
</protein>
<dbReference type="PRINTS" id="PR00453">
    <property type="entry name" value="VWFADOMAIN"/>
</dbReference>
<dbReference type="PRINTS" id="PR00759">
    <property type="entry name" value="BASICPTASE"/>
</dbReference>